<evidence type="ECO:0000313" key="5">
    <source>
        <dbReference type="EMBL" id="GBG30643.1"/>
    </source>
</evidence>
<dbReference type="EMBL" id="BEYU01000080">
    <property type="protein sequence ID" value="GBG30643.1"/>
    <property type="molecule type" value="Genomic_DNA"/>
</dbReference>
<evidence type="ECO:0000256" key="1">
    <source>
        <dbReference type="ARBA" id="ARBA00022443"/>
    </source>
</evidence>
<evidence type="ECO:0000313" key="6">
    <source>
        <dbReference type="Proteomes" id="UP000241890"/>
    </source>
</evidence>
<accession>A0A2R5GPU6</accession>
<feature type="compositionally biased region" description="Polar residues" evidence="3">
    <location>
        <begin position="274"/>
        <end position="289"/>
    </location>
</feature>
<name>A0A2R5GPU6_9STRA</name>
<feature type="compositionally biased region" description="Basic and acidic residues" evidence="3">
    <location>
        <begin position="241"/>
        <end position="253"/>
    </location>
</feature>
<dbReference type="CDD" id="cd00174">
    <property type="entry name" value="SH3"/>
    <property type="match status" value="1"/>
</dbReference>
<evidence type="ECO:0000259" key="4">
    <source>
        <dbReference type="PROSITE" id="PS50002"/>
    </source>
</evidence>
<feature type="compositionally biased region" description="Basic and acidic residues" evidence="3">
    <location>
        <begin position="335"/>
        <end position="350"/>
    </location>
</feature>
<feature type="compositionally biased region" description="Basic and acidic residues" evidence="3">
    <location>
        <begin position="362"/>
        <end position="384"/>
    </location>
</feature>
<protein>
    <submittedName>
        <fullName evidence="5">Tyrosine-protein kinase Lck</fullName>
    </submittedName>
</protein>
<dbReference type="InterPro" id="IPR036028">
    <property type="entry name" value="SH3-like_dom_sf"/>
</dbReference>
<feature type="compositionally biased region" description="Low complexity" evidence="3">
    <location>
        <begin position="190"/>
        <end position="207"/>
    </location>
</feature>
<dbReference type="SUPFAM" id="SSF50044">
    <property type="entry name" value="SH3-domain"/>
    <property type="match status" value="1"/>
</dbReference>
<organism evidence="5 6">
    <name type="scientific">Hondaea fermentalgiana</name>
    <dbReference type="NCBI Taxonomy" id="2315210"/>
    <lineage>
        <taxon>Eukaryota</taxon>
        <taxon>Sar</taxon>
        <taxon>Stramenopiles</taxon>
        <taxon>Bigyra</taxon>
        <taxon>Labyrinthulomycetes</taxon>
        <taxon>Thraustochytrida</taxon>
        <taxon>Thraustochytriidae</taxon>
        <taxon>Hondaea</taxon>
    </lineage>
</organism>
<dbReference type="Gene3D" id="2.30.30.40">
    <property type="entry name" value="SH3 Domains"/>
    <property type="match status" value="1"/>
</dbReference>
<keyword evidence="5" id="KW-0808">Transferase</keyword>
<dbReference type="GO" id="GO:0016301">
    <property type="term" value="F:kinase activity"/>
    <property type="evidence" value="ECO:0007669"/>
    <property type="project" value="UniProtKB-KW"/>
</dbReference>
<sequence length="579" mass="63076">MDADPDDYADDVGGFVVAAYDFEAENDDELGVPEGTRLRTLERRDEWWFAETEDGARQGIIPVTYVVSEEEYSRLVEGSGSAYDVDEIDLADIPDVMHSGSGEAVGASKTEENGETAESIIEAQLGHGPEQGQDSASNAAEISPAEAPATAPVAPHNSSSSPPPPPPDQAEAAWKEMQASTTSAPVGGMATAPNPETAAQTPPAAKAEAPDLSYEDLASQFEDLQRRVASVRLSEPPVPGDETKADEAEHEGEGEGENSAPSMPPRVSVDVRKASTSSGAPAQQGNTAKPPSPQEAAAAASLQRQLEERARSQQHTPPHDEIQTPAPPSPVMARKMLDQEEASRQRRASAEEESANRAAQLRAERERVQLRQRAAAEEDRQGREHIRRMGQTPTSRAQEFKSSAVEAAKSAVAADQAKEFDKAYRYYIAALENFCNVLEVSPPRPGGRDSRGVICERMQGYLSRMSSLEPLLCKGVWSDGKNYGLPQTDRYPDRVRIILQMARTRLFNPGVYGDELRVKARFAETKDDYRGAFRAYSEGLEYYMACHKLLKESGKPDDPALVMHISNMLTAAERLKQRI</sequence>
<dbReference type="InParanoid" id="A0A2R5GPU6"/>
<feature type="domain" description="SH3" evidence="4">
    <location>
        <begin position="11"/>
        <end position="71"/>
    </location>
</feature>
<dbReference type="SUPFAM" id="SSF116846">
    <property type="entry name" value="MIT domain"/>
    <property type="match status" value="1"/>
</dbReference>
<dbReference type="InterPro" id="IPR007330">
    <property type="entry name" value="MIT_dom"/>
</dbReference>
<dbReference type="InterPro" id="IPR036181">
    <property type="entry name" value="MIT_dom_sf"/>
</dbReference>
<dbReference type="PROSITE" id="PS50002">
    <property type="entry name" value="SH3"/>
    <property type="match status" value="1"/>
</dbReference>
<dbReference type="SMART" id="SM00326">
    <property type="entry name" value="SH3"/>
    <property type="match status" value="1"/>
</dbReference>
<gene>
    <name evidence="5" type="ORF">FCC1311_068632</name>
</gene>
<dbReference type="Pfam" id="PF00018">
    <property type="entry name" value="SH3_1"/>
    <property type="match status" value="1"/>
</dbReference>
<keyword evidence="5" id="KW-0418">Kinase</keyword>
<reference evidence="5 6" key="1">
    <citation type="submission" date="2017-12" db="EMBL/GenBank/DDBJ databases">
        <title>Sequencing, de novo assembly and annotation of complete genome of a new Thraustochytrid species, strain FCC1311.</title>
        <authorList>
            <person name="Sedici K."/>
            <person name="Godart F."/>
            <person name="Aiese Cigliano R."/>
            <person name="Sanseverino W."/>
            <person name="Barakat M."/>
            <person name="Ortet P."/>
            <person name="Marechal E."/>
            <person name="Cagnac O."/>
            <person name="Amato A."/>
        </authorList>
    </citation>
    <scope>NUCLEOTIDE SEQUENCE [LARGE SCALE GENOMIC DNA]</scope>
</reference>
<proteinExistence type="predicted"/>
<dbReference type="OrthoDB" id="10038642at2759"/>
<dbReference type="Proteomes" id="UP000241890">
    <property type="component" value="Unassembled WGS sequence"/>
</dbReference>
<dbReference type="InterPro" id="IPR001452">
    <property type="entry name" value="SH3_domain"/>
</dbReference>
<dbReference type="AlphaFoldDB" id="A0A2R5GPU6"/>
<evidence type="ECO:0000256" key="2">
    <source>
        <dbReference type="PROSITE-ProRule" id="PRU00192"/>
    </source>
</evidence>
<keyword evidence="6" id="KW-1185">Reference proteome</keyword>
<feature type="compositionally biased region" description="Basic and acidic residues" evidence="3">
    <location>
        <begin position="305"/>
        <end position="322"/>
    </location>
</feature>
<dbReference type="Gene3D" id="1.20.58.80">
    <property type="entry name" value="Phosphotransferase system, lactose/cellobiose-type IIA subunit"/>
    <property type="match status" value="2"/>
</dbReference>
<keyword evidence="1 2" id="KW-0728">SH3 domain</keyword>
<evidence type="ECO:0000256" key="3">
    <source>
        <dbReference type="SAM" id="MobiDB-lite"/>
    </source>
</evidence>
<dbReference type="Pfam" id="PF04212">
    <property type="entry name" value="MIT"/>
    <property type="match status" value="1"/>
</dbReference>
<comment type="caution">
    <text evidence="5">The sequence shown here is derived from an EMBL/GenBank/DDBJ whole genome shotgun (WGS) entry which is preliminary data.</text>
</comment>
<feature type="region of interest" description="Disordered" evidence="3">
    <location>
        <begin position="95"/>
        <end position="397"/>
    </location>
</feature>
<feature type="compositionally biased region" description="Low complexity" evidence="3">
    <location>
        <begin position="144"/>
        <end position="160"/>
    </location>
</feature>